<sequence>MKITTRLLESRRMEFRFWSSNALKFSRFSLSVFGCLFINMELVKDGYIRRICIEHQNPSKLAQFWTINRMPEPDSDLEIRNSGEWWIDVGWMADGWDRWMIIYR</sequence>
<reference evidence="1" key="1">
    <citation type="submission" date="2019-10" db="EMBL/GenBank/DDBJ databases">
        <title>Conservation and host-specific expression of non-tandemly repeated heterogenous ribosome RNA gene in arbuscular mycorrhizal fungi.</title>
        <authorList>
            <person name="Maeda T."/>
            <person name="Kobayashi Y."/>
            <person name="Nakagawa T."/>
            <person name="Ezawa T."/>
            <person name="Yamaguchi K."/>
            <person name="Bino T."/>
            <person name="Nishimoto Y."/>
            <person name="Shigenobu S."/>
            <person name="Kawaguchi M."/>
        </authorList>
    </citation>
    <scope>NUCLEOTIDE SEQUENCE</scope>
    <source>
        <strain evidence="1">HR1</strain>
    </source>
</reference>
<gene>
    <name evidence="1" type="ORF">RCL2_002171000</name>
</gene>
<accession>A0A8H3QWZ6</accession>
<evidence type="ECO:0000313" key="2">
    <source>
        <dbReference type="Proteomes" id="UP000615446"/>
    </source>
</evidence>
<proteinExistence type="predicted"/>
<dbReference type="EMBL" id="BLAL01000239">
    <property type="protein sequence ID" value="GES95016.1"/>
    <property type="molecule type" value="Genomic_DNA"/>
</dbReference>
<name>A0A8H3QWZ6_9GLOM</name>
<dbReference type="AlphaFoldDB" id="A0A8H3QWZ6"/>
<protein>
    <submittedName>
        <fullName evidence="1">Uncharacterized protein</fullName>
    </submittedName>
</protein>
<evidence type="ECO:0000313" key="1">
    <source>
        <dbReference type="EMBL" id="GES95016.1"/>
    </source>
</evidence>
<organism evidence="1 2">
    <name type="scientific">Rhizophagus clarus</name>
    <dbReference type="NCBI Taxonomy" id="94130"/>
    <lineage>
        <taxon>Eukaryota</taxon>
        <taxon>Fungi</taxon>
        <taxon>Fungi incertae sedis</taxon>
        <taxon>Mucoromycota</taxon>
        <taxon>Glomeromycotina</taxon>
        <taxon>Glomeromycetes</taxon>
        <taxon>Glomerales</taxon>
        <taxon>Glomeraceae</taxon>
        <taxon>Rhizophagus</taxon>
    </lineage>
</organism>
<dbReference type="Proteomes" id="UP000615446">
    <property type="component" value="Unassembled WGS sequence"/>
</dbReference>
<comment type="caution">
    <text evidence="1">The sequence shown here is derived from an EMBL/GenBank/DDBJ whole genome shotgun (WGS) entry which is preliminary data.</text>
</comment>